<dbReference type="AlphaFoldDB" id="A0A7X0IQR9"/>
<name>A0A7X0IQR9_9HYPH</name>
<organism evidence="1 2">
    <name type="scientific">Rhizobium lusitanum</name>
    <dbReference type="NCBI Taxonomy" id="293958"/>
    <lineage>
        <taxon>Bacteria</taxon>
        <taxon>Pseudomonadati</taxon>
        <taxon>Pseudomonadota</taxon>
        <taxon>Alphaproteobacteria</taxon>
        <taxon>Hyphomicrobiales</taxon>
        <taxon>Rhizobiaceae</taxon>
        <taxon>Rhizobium/Agrobacterium group</taxon>
        <taxon>Rhizobium</taxon>
    </lineage>
</organism>
<reference evidence="1 2" key="1">
    <citation type="submission" date="2020-08" db="EMBL/GenBank/DDBJ databases">
        <title>Genomic Encyclopedia of Type Strains, Phase IV (KMG-V): Genome sequencing to study the core and pangenomes of soil and plant-associated prokaryotes.</title>
        <authorList>
            <person name="Whitman W."/>
        </authorList>
    </citation>
    <scope>NUCLEOTIDE SEQUENCE [LARGE SCALE GENOMIC DNA]</scope>
    <source>
        <strain evidence="1 2">SEMIA 4060</strain>
    </source>
</reference>
<accession>A0A7X0IQR9</accession>
<sequence length="27" mass="2805">MDCAAQVADERRQVCGILQVAEIAASG</sequence>
<evidence type="ECO:0000313" key="1">
    <source>
        <dbReference type="EMBL" id="MBB6483961.1"/>
    </source>
</evidence>
<gene>
    <name evidence="1" type="ORF">GGD46_001227</name>
</gene>
<evidence type="ECO:0000313" key="2">
    <source>
        <dbReference type="Proteomes" id="UP000565576"/>
    </source>
</evidence>
<comment type="caution">
    <text evidence="1">The sequence shown here is derived from an EMBL/GenBank/DDBJ whole genome shotgun (WGS) entry which is preliminary data.</text>
</comment>
<dbReference type="Proteomes" id="UP000565576">
    <property type="component" value="Unassembled WGS sequence"/>
</dbReference>
<dbReference type="EMBL" id="JACHBG010000002">
    <property type="protein sequence ID" value="MBB6483961.1"/>
    <property type="molecule type" value="Genomic_DNA"/>
</dbReference>
<protein>
    <submittedName>
        <fullName evidence="1">Uncharacterized protein</fullName>
    </submittedName>
</protein>
<proteinExistence type="predicted"/>